<keyword evidence="3" id="KW-1185">Reference proteome</keyword>
<feature type="region of interest" description="Disordered" evidence="1">
    <location>
        <begin position="682"/>
        <end position="729"/>
    </location>
</feature>
<feature type="region of interest" description="Disordered" evidence="1">
    <location>
        <begin position="1"/>
        <end position="21"/>
    </location>
</feature>
<feature type="compositionally biased region" description="Basic and acidic residues" evidence="1">
    <location>
        <begin position="714"/>
        <end position="729"/>
    </location>
</feature>
<sequence length="729" mass="80546">MSDQESYVTIESSSDEDSDDVTSGLVTWKAELLRSLKAIKTFGDFACQKNHESFVNPGLEAADSLIPLPLIARDAEAIKAQCQQAPFGRGDQTVVDTSVRKTWELNTEQFRCSNPAWNPYLNTLLQEVAKSLGMHEGGDVHLSHADKNCVFATSGSSAFGLTALAWYSDVTHEIKEITSGYRLVLTYNIIQEDGYKTSAGYFLRQQTHLQSLIGRWRSEFPSTKRLVYRLEHKYSRQSLSLQHMKGRDKPLVQSLLGELVIGLPSLEHVSSALDTVEGLLARDELKQSFLKWRSSADMYRFDNKDSLDSKDLDLVLNIITSKADDDEWINSRLAPKLKECAERALLYKLLDGLFRKGEKNELARAEAIARRVLETTLPKLRLEIDDFSTSMVEKQPGDAYSRASSWDYPTFAVANFPVAGPSGIGCSAPEKLEYMPSSFVREFLEDLVDIAEKHQLPEIPSLRELFEILFRRYILFLAASDQVQARFTKAQTYRDHIEKQLSNQFFQWWTEPSSARGVNSTLVITKLGTEYAEDVQQFLRSVTRIEEGVRVFARDYVRRLLGDELYRELILLEKIRTPALQVTAQGNAITAPAGPPGALPALFGSATPAGAGGPPGPGVPRYAYVPAPLGPGSPGCSLPLLVLADTTAAAPPANSVPLNYPPASVPAGYPPTQFPPINPGYPATAQRTVLPPLQPTTGNSGVKRPAGGTWEQPEATKPRTSEHVDLTGE</sequence>
<dbReference type="PANTHER" id="PTHR33099">
    <property type="entry name" value="FE2OG DIOXYGENASE DOMAIN-CONTAINING PROTEIN"/>
    <property type="match status" value="1"/>
</dbReference>
<name>A0A4Q4TCR4_9PEZI</name>
<dbReference type="EMBL" id="QJNU01000274">
    <property type="protein sequence ID" value="RYP03240.1"/>
    <property type="molecule type" value="Genomic_DNA"/>
</dbReference>
<gene>
    <name evidence="2" type="ORF">DL764_005287</name>
</gene>
<evidence type="ECO:0000313" key="2">
    <source>
        <dbReference type="EMBL" id="RYP03240.1"/>
    </source>
</evidence>
<dbReference type="OrthoDB" id="27483at2759"/>
<dbReference type="AlphaFoldDB" id="A0A4Q4TCR4"/>
<organism evidence="2 3">
    <name type="scientific">Monosporascus ibericus</name>
    <dbReference type="NCBI Taxonomy" id="155417"/>
    <lineage>
        <taxon>Eukaryota</taxon>
        <taxon>Fungi</taxon>
        <taxon>Dikarya</taxon>
        <taxon>Ascomycota</taxon>
        <taxon>Pezizomycotina</taxon>
        <taxon>Sordariomycetes</taxon>
        <taxon>Xylariomycetidae</taxon>
        <taxon>Xylariales</taxon>
        <taxon>Xylariales incertae sedis</taxon>
        <taxon>Monosporascus</taxon>
    </lineage>
</organism>
<protein>
    <submittedName>
        <fullName evidence="2">Uncharacterized protein</fullName>
    </submittedName>
</protein>
<reference evidence="2 3" key="1">
    <citation type="submission" date="2018-06" db="EMBL/GenBank/DDBJ databases">
        <title>Complete Genomes of Monosporascus.</title>
        <authorList>
            <person name="Robinson A.J."/>
            <person name="Natvig D.O."/>
        </authorList>
    </citation>
    <scope>NUCLEOTIDE SEQUENCE [LARGE SCALE GENOMIC DNA]</scope>
    <source>
        <strain evidence="2 3">CBS 110550</strain>
    </source>
</reference>
<evidence type="ECO:0000256" key="1">
    <source>
        <dbReference type="SAM" id="MobiDB-lite"/>
    </source>
</evidence>
<evidence type="ECO:0000313" key="3">
    <source>
        <dbReference type="Proteomes" id="UP000293360"/>
    </source>
</evidence>
<dbReference type="Proteomes" id="UP000293360">
    <property type="component" value="Unassembled WGS sequence"/>
</dbReference>
<feature type="compositionally biased region" description="Polar residues" evidence="1">
    <location>
        <begin position="1"/>
        <end position="10"/>
    </location>
</feature>
<dbReference type="PANTHER" id="PTHR33099:SF7">
    <property type="entry name" value="MYND-TYPE DOMAIN-CONTAINING PROTEIN"/>
    <property type="match status" value="1"/>
</dbReference>
<comment type="caution">
    <text evidence="2">The sequence shown here is derived from an EMBL/GenBank/DDBJ whole genome shotgun (WGS) entry which is preliminary data.</text>
</comment>
<accession>A0A4Q4TCR4</accession>
<proteinExistence type="predicted"/>